<dbReference type="PROSITE" id="PS50828">
    <property type="entry name" value="SMR"/>
    <property type="match status" value="1"/>
</dbReference>
<name>M1VAC8_CYAM1</name>
<dbReference type="STRING" id="280699.M1VAC8"/>
<sequence length="210" mass="23624">MGGRQSKPHSSSPPGAKQRHTALEQSLVQPRAYTDNEWDEVISRVRAHERQLFSKKQQLFEAASTAYKKGQGAEAKRLSRTAHQTDEKYRRARQEASVTILHLRNHGKPADTLDLHGQYVEEALSFTKQRLKELRNINNAQRTSSLLIITGAGHHSEDGRAKIRPAVLNFLRKKGYSFKEEGPGAFRVHLGAESTEGCFASLLRMLGLKK</sequence>
<dbReference type="GeneID" id="16992541"/>
<gene>
    <name evidence="3" type="ORF">CYME_CMC126C</name>
</gene>
<dbReference type="SMART" id="SM00463">
    <property type="entry name" value="SMR"/>
    <property type="match status" value="1"/>
</dbReference>
<dbReference type="EMBL" id="AP006485">
    <property type="protein sequence ID" value="BAM79052.1"/>
    <property type="molecule type" value="Genomic_DNA"/>
</dbReference>
<dbReference type="Pfam" id="PF08590">
    <property type="entry name" value="DUF1771"/>
    <property type="match status" value="1"/>
</dbReference>
<dbReference type="OrthoDB" id="3231855at2759"/>
<dbReference type="OMA" id="AMARCFQ"/>
<dbReference type="PANTHER" id="PTHR46535">
    <property type="entry name" value="NEDD4-BINDING PROTEIN 2"/>
    <property type="match status" value="1"/>
</dbReference>
<dbReference type="RefSeq" id="XP_005535338.1">
    <property type="nucleotide sequence ID" value="XM_005535281.1"/>
</dbReference>
<dbReference type="HOGENOM" id="CLU_1311724_0_0_1"/>
<dbReference type="Proteomes" id="UP000007014">
    <property type="component" value="Chromosome 3"/>
</dbReference>
<organism evidence="3 4">
    <name type="scientific">Cyanidioschyzon merolae (strain NIES-3377 / 10D)</name>
    <name type="common">Unicellular red alga</name>
    <dbReference type="NCBI Taxonomy" id="280699"/>
    <lineage>
        <taxon>Eukaryota</taxon>
        <taxon>Rhodophyta</taxon>
        <taxon>Bangiophyceae</taxon>
        <taxon>Cyanidiales</taxon>
        <taxon>Cyanidiaceae</taxon>
        <taxon>Cyanidioschyzon</taxon>
    </lineage>
</organism>
<feature type="region of interest" description="Disordered" evidence="1">
    <location>
        <begin position="1"/>
        <end position="30"/>
    </location>
</feature>
<dbReference type="KEGG" id="cme:CYME_CMC126C"/>
<evidence type="ECO:0000313" key="4">
    <source>
        <dbReference type="Proteomes" id="UP000007014"/>
    </source>
</evidence>
<reference evidence="3 4" key="2">
    <citation type="journal article" date="2007" name="BMC Biol.">
        <title>A 100%-complete sequence reveals unusually simple genomic features in the hot-spring red alga Cyanidioschyzon merolae.</title>
        <authorList>
            <person name="Nozaki H."/>
            <person name="Takano H."/>
            <person name="Misumi O."/>
            <person name="Terasawa K."/>
            <person name="Matsuzaki M."/>
            <person name="Maruyama S."/>
            <person name="Nishida K."/>
            <person name="Yagisawa F."/>
            <person name="Yoshida Y."/>
            <person name="Fujiwara T."/>
            <person name="Takio S."/>
            <person name="Tamura K."/>
            <person name="Chung S.J."/>
            <person name="Nakamura S."/>
            <person name="Kuroiwa H."/>
            <person name="Tanaka K."/>
            <person name="Sato N."/>
            <person name="Kuroiwa T."/>
        </authorList>
    </citation>
    <scope>NUCLEOTIDE SEQUENCE [LARGE SCALE GENOMIC DNA]</scope>
    <source>
        <strain evidence="3 4">10D</strain>
    </source>
</reference>
<dbReference type="InterPro" id="IPR002625">
    <property type="entry name" value="Smr_dom"/>
</dbReference>
<evidence type="ECO:0000313" key="3">
    <source>
        <dbReference type="EMBL" id="BAM79052.1"/>
    </source>
</evidence>
<dbReference type="AlphaFoldDB" id="M1VAC8"/>
<dbReference type="GO" id="GO:0005634">
    <property type="term" value="C:nucleus"/>
    <property type="evidence" value="ECO:0007669"/>
    <property type="project" value="TreeGrafter"/>
</dbReference>
<feature type="domain" description="Smr" evidence="2">
    <location>
        <begin position="113"/>
        <end position="191"/>
    </location>
</feature>
<dbReference type="InterPro" id="IPR036063">
    <property type="entry name" value="Smr_dom_sf"/>
</dbReference>
<protein>
    <submittedName>
        <fullName evidence="3">Similar to Nedd4 binding protein 2</fullName>
    </submittedName>
</protein>
<dbReference type="eggNOG" id="KOG2401">
    <property type="taxonomic scope" value="Eukaryota"/>
</dbReference>
<dbReference type="GO" id="GO:0004519">
    <property type="term" value="F:endonuclease activity"/>
    <property type="evidence" value="ECO:0007669"/>
    <property type="project" value="TreeGrafter"/>
</dbReference>
<evidence type="ECO:0000256" key="1">
    <source>
        <dbReference type="SAM" id="MobiDB-lite"/>
    </source>
</evidence>
<accession>M1VAC8</accession>
<dbReference type="SUPFAM" id="SSF160443">
    <property type="entry name" value="SMR domain-like"/>
    <property type="match status" value="1"/>
</dbReference>
<proteinExistence type="predicted"/>
<dbReference type="Gene3D" id="3.30.1370.110">
    <property type="match status" value="1"/>
</dbReference>
<dbReference type="Gramene" id="CMC126CT">
    <property type="protein sequence ID" value="CMC126CT"/>
    <property type="gene ID" value="CMC126C"/>
</dbReference>
<dbReference type="InterPro" id="IPR052772">
    <property type="entry name" value="Endo/PolyKinase_Domain-Protein"/>
</dbReference>
<dbReference type="Pfam" id="PF01713">
    <property type="entry name" value="Smr"/>
    <property type="match status" value="1"/>
</dbReference>
<dbReference type="InterPro" id="IPR013899">
    <property type="entry name" value="DUF1771"/>
</dbReference>
<evidence type="ECO:0000259" key="2">
    <source>
        <dbReference type="PROSITE" id="PS50828"/>
    </source>
</evidence>
<dbReference type="SMART" id="SM01162">
    <property type="entry name" value="DUF1771"/>
    <property type="match status" value="1"/>
</dbReference>
<dbReference type="PANTHER" id="PTHR46535:SF1">
    <property type="entry name" value="NEDD4-BINDING PROTEIN 2"/>
    <property type="match status" value="1"/>
</dbReference>
<reference evidence="3 4" key="1">
    <citation type="journal article" date="2004" name="Nature">
        <title>Genome sequence of the ultrasmall unicellular red alga Cyanidioschyzon merolae 10D.</title>
        <authorList>
            <person name="Matsuzaki M."/>
            <person name="Misumi O."/>
            <person name="Shin-i T."/>
            <person name="Maruyama S."/>
            <person name="Takahara M."/>
            <person name="Miyagishima S."/>
            <person name="Mori T."/>
            <person name="Nishida K."/>
            <person name="Yagisawa F."/>
            <person name="Nishida K."/>
            <person name="Yoshida Y."/>
            <person name="Nishimura Y."/>
            <person name="Nakao S."/>
            <person name="Kobayashi T."/>
            <person name="Momoyama Y."/>
            <person name="Higashiyama T."/>
            <person name="Minoda A."/>
            <person name="Sano M."/>
            <person name="Nomoto H."/>
            <person name="Oishi K."/>
            <person name="Hayashi H."/>
            <person name="Ohta F."/>
            <person name="Nishizaka S."/>
            <person name="Haga S."/>
            <person name="Miura S."/>
            <person name="Morishita T."/>
            <person name="Kabeya Y."/>
            <person name="Terasawa K."/>
            <person name="Suzuki Y."/>
            <person name="Ishii Y."/>
            <person name="Asakawa S."/>
            <person name="Takano H."/>
            <person name="Ohta N."/>
            <person name="Kuroiwa H."/>
            <person name="Tanaka K."/>
            <person name="Shimizu N."/>
            <person name="Sugano S."/>
            <person name="Sato N."/>
            <person name="Nozaki H."/>
            <person name="Ogasawara N."/>
            <person name="Kohara Y."/>
            <person name="Kuroiwa T."/>
        </authorList>
    </citation>
    <scope>NUCLEOTIDE SEQUENCE [LARGE SCALE GENOMIC DNA]</scope>
    <source>
        <strain evidence="3 4">10D</strain>
    </source>
</reference>
<keyword evidence="4" id="KW-1185">Reference proteome</keyword>